<sequence>MFGSTPKERLNKFNGNEEIKSHRRSKTFPTIHPHVHNDGSNLSNTESSVLLKNRNKTVITSNTAFKRSFSYLLILALIGIVTVDLFFKRFGALTIFDRVVNNKANADKYNDKQGWVFNFEYLEKTFELLNKNKDGNRKLLSLKQKEDGIGVASNFVIIKNTVISDLDWKYVLYTRDEFKDSLNKRIYMDIEKGIISDIVGLMVLLIKHKRMLGESPLYPIFRILPSVKWFKKNGIFSMNKNDFQVASFGTTMEGIYDVIEKHCKLATSYIYSTIIKRELGISQEVDYLNEAPITQYDIQWSYMVVRSYSIKIGNGLAFIPYLLFMRRANCNSCVSFSLYQNKEESVNNDNNTELPYFKDKNKDYESNMSMFGIKLLSNKNFHRGDELFFDDNKSLTDSEIFIVRGQWLTKSHKMILPIIFPKIIFKSHETNKSNIGVNVDNTGNSSINSNTNIHEFSSNTSEILLNEETVNIILKRFDCSLNNVHNYYFEEDNAVNFNFIFCLKLISYIKYHYDSGNSIVININPYVILKPLERKIEIDAASVGISIIQSKIDKLRSSAINIINHFGDKSIHQLPVIKVREAEMIILRNIIKYLHYWYYIVNDIDTYESYYYNLMMLN</sequence>
<gene>
    <name evidence="3" type="ORF">RS030_182697</name>
</gene>
<feature type="region of interest" description="Disordered" evidence="1">
    <location>
        <begin position="1"/>
        <end position="24"/>
    </location>
</feature>
<evidence type="ECO:0000313" key="4">
    <source>
        <dbReference type="Proteomes" id="UP001311799"/>
    </source>
</evidence>
<organism evidence="3 4">
    <name type="scientific">Cryptosporidium xiaoi</name>
    <dbReference type="NCBI Taxonomy" id="659607"/>
    <lineage>
        <taxon>Eukaryota</taxon>
        <taxon>Sar</taxon>
        <taxon>Alveolata</taxon>
        <taxon>Apicomplexa</taxon>
        <taxon>Conoidasida</taxon>
        <taxon>Coccidia</taxon>
        <taxon>Eucoccidiorida</taxon>
        <taxon>Eimeriorina</taxon>
        <taxon>Cryptosporidiidae</taxon>
        <taxon>Cryptosporidium</taxon>
    </lineage>
</organism>
<keyword evidence="2" id="KW-1133">Transmembrane helix</keyword>
<protein>
    <submittedName>
        <fullName evidence="3">Uncharacterized protein</fullName>
    </submittedName>
</protein>
<feature type="compositionally biased region" description="Basic and acidic residues" evidence="1">
    <location>
        <begin position="1"/>
        <end position="20"/>
    </location>
</feature>
<dbReference type="Proteomes" id="UP001311799">
    <property type="component" value="Unassembled WGS sequence"/>
</dbReference>
<reference evidence="3 4" key="1">
    <citation type="submission" date="2023-10" db="EMBL/GenBank/DDBJ databases">
        <title>Comparative genomics analysis reveals potential genetic determinants of host preference in Cryptosporidium xiaoi.</title>
        <authorList>
            <person name="Xiao L."/>
            <person name="Li J."/>
        </authorList>
    </citation>
    <scope>NUCLEOTIDE SEQUENCE [LARGE SCALE GENOMIC DNA]</scope>
    <source>
        <strain evidence="3 4">52996</strain>
    </source>
</reference>
<keyword evidence="4" id="KW-1185">Reference proteome</keyword>
<dbReference type="EMBL" id="JAWDEY010000009">
    <property type="protein sequence ID" value="KAK6590064.1"/>
    <property type="molecule type" value="Genomic_DNA"/>
</dbReference>
<accession>A0AAV9Y0G9</accession>
<evidence type="ECO:0000256" key="1">
    <source>
        <dbReference type="SAM" id="MobiDB-lite"/>
    </source>
</evidence>
<dbReference type="AlphaFoldDB" id="A0AAV9Y0G9"/>
<keyword evidence="2" id="KW-0472">Membrane</keyword>
<name>A0AAV9Y0G9_9CRYT</name>
<dbReference type="Gene3D" id="3.90.1410.10">
    <property type="entry name" value="set domain protein methyltransferase, domain 1"/>
    <property type="match status" value="1"/>
</dbReference>
<proteinExistence type="predicted"/>
<feature type="transmembrane region" description="Helical" evidence="2">
    <location>
        <begin position="69"/>
        <end position="87"/>
    </location>
</feature>
<keyword evidence="2" id="KW-0812">Transmembrane</keyword>
<evidence type="ECO:0000256" key="2">
    <source>
        <dbReference type="SAM" id="Phobius"/>
    </source>
</evidence>
<comment type="caution">
    <text evidence="3">The sequence shown here is derived from an EMBL/GenBank/DDBJ whole genome shotgun (WGS) entry which is preliminary data.</text>
</comment>
<evidence type="ECO:0000313" key="3">
    <source>
        <dbReference type="EMBL" id="KAK6590064.1"/>
    </source>
</evidence>